<dbReference type="HOGENOM" id="CLU_000445_51_0_2"/>
<dbReference type="Gene3D" id="3.40.50.180">
    <property type="entry name" value="Methylesterase CheB, C-terminal domain"/>
    <property type="match status" value="1"/>
</dbReference>
<dbReference type="InterPro" id="IPR001789">
    <property type="entry name" value="Sig_transdc_resp-reg_receiver"/>
</dbReference>
<comment type="function">
    <text evidence="5">Involved in chemotaxis. Part of a chemotaxis signal transduction system that modulates chemotaxis in response to various stimuli. Catalyzes the demethylation of specific methylglutamate residues introduced into the chemoreceptors (methyl-accepting chemotaxis proteins or MCP) by CheR. Also mediates the irreversible deamidation of specific glutamine residues to glutamic acid.</text>
</comment>
<evidence type="ECO:0000256" key="7">
    <source>
        <dbReference type="PROSITE-ProRule" id="PRU00169"/>
    </source>
</evidence>
<dbReference type="SMART" id="SM00448">
    <property type="entry name" value="REC"/>
    <property type="match status" value="1"/>
</dbReference>
<keyword evidence="3 5" id="KW-0378">Hydrolase</keyword>
<gene>
    <name evidence="5" type="primary">cheB</name>
    <name evidence="11" type="ordered locus">Metok_1420</name>
</gene>
<dbReference type="OrthoDB" id="2857at2157"/>
<dbReference type="PANTHER" id="PTHR42872">
    <property type="entry name" value="PROTEIN-GLUTAMATE METHYLESTERASE/PROTEIN-GLUTAMINE GLUTAMINASE"/>
    <property type="match status" value="1"/>
</dbReference>
<keyword evidence="5 7" id="KW-0597">Phosphoprotein</keyword>
<dbReference type="PROSITE" id="PS50110">
    <property type="entry name" value="RESPONSE_REGULATORY"/>
    <property type="match status" value="1"/>
</dbReference>
<comment type="domain">
    <text evidence="5">Contains a C-terminal catalytic domain, and an N-terminal region which modulates catalytic activity.</text>
</comment>
<dbReference type="PANTHER" id="PTHR42872:SF6">
    <property type="entry name" value="PROTEIN-GLUTAMATE METHYLESTERASE_PROTEIN-GLUTAMINE GLUTAMINASE"/>
    <property type="match status" value="1"/>
</dbReference>
<feature type="active site" evidence="5 6">
    <location>
        <position position="193"/>
    </location>
</feature>
<feature type="domain" description="Response regulatory" evidence="9">
    <location>
        <begin position="5"/>
        <end position="122"/>
    </location>
</feature>
<feature type="domain" description="CheB-type methylesterase" evidence="10">
    <location>
        <begin position="179"/>
        <end position="374"/>
    </location>
</feature>
<dbReference type="EC" id="3.5.1.44" evidence="5"/>
<feature type="region of interest" description="Disordered" evidence="8">
    <location>
        <begin position="135"/>
        <end position="173"/>
    </location>
</feature>
<dbReference type="InterPro" id="IPR000673">
    <property type="entry name" value="Sig_transdc_resp-reg_Me-estase"/>
</dbReference>
<dbReference type="CDD" id="cd17541">
    <property type="entry name" value="REC_CheB-like"/>
    <property type="match status" value="1"/>
</dbReference>
<feature type="active site" evidence="5 6">
    <location>
        <position position="316"/>
    </location>
</feature>
<dbReference type="GO" id="GO:0050568">
    <property type="term" value="F:protein-glutamine glutaminase activity"/>
    <property type="evidence" value="ECO:0007669"/>
    <property type="project" value="UniProtKB-UniRule"/>
</dbReference>
<keyword evidence="2 5" id="KW-0145">Chemotaxis</keyword>
<dbReference type="GO" id="GO:0000156">
    <property type="term" value="F:phosphorelay response regulator activity"/>
    <property type="evidence" value="ECO:0007669"/>
    <property type="project" value="InterPro"/>
</dbReference>
<evidence type="ECO:0000256" key="5">
    <source>
        <dbReference type="HAMAP-Rule" id="MF_00099"/>
    </source>
</evidence>
<dbReference type="Gene3D" id="3.40.50.2300">
    <property type="match status" value="1"/>
</dbReference>
<dbReference type="CDD" id="cd16432">
    <property type="entry name" value="CheB_Rec"/>
    <property type="match status" value="1"/>
</dbReference>
<evidence type="ECO:0000256" key="6">
    <source>
        <dbReference type="PROSITE-ProRule" id="PRU00050"/>
    </source>
</evidence>
<comment type="subcellular location">
    <subcellularLocation>
        <location evidence="5">Cytoplasm</location>
    </subcellularLocation>
</comment>
<dbReference type="HAMAP" id="MF_00099">
    <property type="entry name" value="CheB_chemtxs"/>
    <property type="match status" value="1"/>
</dbReference>
<organism evidence="11 12">
    <name type="scientific">Methanothermococcus okinawensis (strain DSM 14208 / JCM 11175 / IH1)</name>
    <dbReference type="NCBI Taxonomy" id="647113"/>
    <lineage>
        <taxon>Archaea</taxon>
        <taxon>Methanobacteriati</taxon>
        <taxon>Methanobacteriota</taxon>
        <taxon>Methanomada group</taxon>
        <taxon>Methanococci</taxon>
        <taxon>Methanococcales</taxon>
        <taxon>Methanococcaceae</taxon>
        <taxon>Methanothermococcus</taxon>
    </lineage>
</organism>
<dbReference type="RefSeq" id="WP_013867567.1">
    <property type="nucleotide sequence ID" value="NC_015636.1"/>
</dbReference>
<evidence type="ECO:0000313" key="12">
    <source>
        <dbReference type="Proteomes" id="UP000009296"/>
    </source>
</evidence>
<dbReference type="EC" id="3.1.1.61" evidence="5"/>
<dbReference type="GO" id="GO:0006935">
    <property type="term" value="P:chemotaxis"/>
    <property type="evidence" value="ECO:0007669"/>
    <property type="project" value="UniProtKB-UniRule"/>
</dbReference>
<dbReference type="GO" id="GO:0005737">
    <property type="term" value="C:cytoplasm"/>
    <property type="evidence" value="ECO:0007669"/>
    <property type="project" value="UniProtKB-SubCell"/>
</dbReference>
<feature type="active site" evidence="5 6">
    <location>
        <position position="219"/>
    </location>
</feature>
<name>F8AK24_METOI</name>
<accession>F8AK24</accession>
<dbReference type="eggNOG" id="arCOG02382">
    <property type="taxonomic scope" value="Archaea"/>
</dbReference>
<dbReference type="InterPro" id="IPR011006">
    <property type="entry name" value="CheY-like_superfamily"/>
</dbReference>
<evidence type="ECO:0000256" key="1">
    <source>
        <dbReference type="ARBA" id="ARBA00022490"/>
    </source>
</evidence>
<evidence type="ECO:0000256" key="4">
    <source>
        <dbReference type="ARBA" id="ARBA00048267"/>
    </source>
</evidence>
<reference evidence="11" key="1">
    <citation type="submission" date="2011-05" db="EMBL/GenBank/DDBJ databases">
        <title>Complete sequence of chromosome of Methanothermococcus okinawensis IH1.</title>
        <authorList>
            <consortium name="US DOE Joint Genome Institute"/>
            <person name="Lucas S."/>
            <person name="Han J."/>
            <person name="Lapidus A."/>
            <person name="Cheng J.-F."/>
            <person name="Goodwin L."/>
            <person name="Pitluck S."/>
            <person name="Peters L."/>
            <person name="Mikhailova N."/>
            <person name="Held B."/>
            <person name="Han C."/>
            <person name="Tapia R."/>
            <person name="Land M."/>
            <person name="Hauser L."/>
            <person name="Kyrpides N."/>
            <person name="Ivanova N."/>
            <person name="Pagani I."/>
            <person name="Sieprawska-Lupa M."/>
            <person name="Takai K."/>
            <person name="Miyazaki J."/>
            <person name="Whitman W."/>
            <person name="Woyke T."/>
        </authorList>
    </citation>
    <scope>NUCLEOTIDE SEQUENCE</scope>
    <source>
        <strain evidence="11">IH1</strain>
    </source>
</reference>
<dbReference type="Pfam" id="PF01339">
    <property type="entry name" value="CheB_methylest"/>
    <property type="match status" value="1"/>
</dbReference>
<dbReference type="KEGG" id="mok:Metok_1420"/>
<dbReference type="GO" id="GO:0008984">
    <property type="term" value="F:protein-glutamate methylesterase activity"/>
    <property type="evidence" value="ECO:0007669"/>
    <property type="project" value="UniProtKB-UniRule"/>
</dbReference>
<dbReference type="AlphaFoldDB" id="F8AK24"/>
<evidence type="ECO:0000256" key="8">
    <source>
        <dbReference type="SAM" id="MobiDB-lite"/>
    </source>
</evidence>
<evidence type="ECO:0000259" key="9">
    <source>
        <dbReference type="PROSITE" id="PS50110"/>
    </source>
</evidence>
<evidence type="ECO:0000256" key="3">
    <source>
        <dbReference type="ARBA" id="ARBA00022801"/>
    </source>
</evidence>
<dbReference type="STRING" id="647113.Metok_1420"/>
<evidence type="ECO:0000259" key="10">
    <source>
        <dbReference type="PROSITE" id="PS50122"/>
    </source>
</evidence>
<dbReference type="PROSITE" id="PS50122">
    <property type="entry name" value="CHEB"/>
    <property type="match status" value="1"/>
</dbReference>
<keyword evidence="12" id="KW-1185">Reference proteome</keyword>
<comment type="catalytic activity">
    <reaction evidence="4 5">
        <text>[protein]-L-glutamate 5-O-methyl ester + H2O = L-glutamyl-[protein] + methanol + H(+)</text>
        <dbReference type="Rhea" id="RHEA:23236"/>
        <dbReference type="Rhea" id="RHEA-COMP:10208"/>
        <dbReference type="Rhea" id="RHEA-COMP:10311"/>
        <dbReference type="ChEBI" id="CHEBI:15377"/>
        <dbReference type="ChEBI" id="CHEBI:15378"/>
        <dbReference type="ChEBI" id="CHEBI:17790"/>
        <dbReference type="ChEBI" id="CHEBI:29973"/>
        <dbReference type="ChEBI" id="CHEBI:82795"/>
        <dbReference type="EC" id="3.1.1.61"/>
    </reaction>
</comment>
<dbReference type="InterPro" id="IPR035909">
    <property type="entry name" value="CheB_C"/>
</dbReference>
<feature type="compositionally biased region" description="Basic and acidic residues" evidence="8">
    <location>
        <begin position="143"/>
        <end position="162"/>
    </location>
</feature>
<dbReference type="NCBIfam" id="NF001965">
    <property type="entry name" value="PRK00742.1"/>
    <property type="match status" value="1"/>
</dbReference>
<comment type="PTM">
    <text evidence="5">Phosphorylated by CheA. Phosphorylation of the N-terminal regulatory domain activates the methylesterase activity.</text>
</comment>
<feature type="modified residue" description="4-aspartylphosphate" evidence="5 7">
    <location>
        <position position="56"/>
    </location>
</feature>
<keyword evidence="1 5" id="KW-0963">Cytoplasm</keyword>
<dbReference type="SUPFAM" id="SSF52172">
    <property type="entry name" value="CheY-like"/>
    <property type="match status" value="1"/>
</dbReference>
<dbReference type="InterPro" id="IPR008248">
    <property type="entry name" value="CheB-like"/>
</dbReference>
<dbReference type="Pfam" id="PF00072">
    <property type="entry name" value="Response_reg"/>
    <property type="match status" value="1"/>
</dbReference>
<evidence type="ECO:0000256" key="2">
    <source>
        <dbReference type="ARBA" id="ARBA00022500"/>
    </source>
</evidence>
<comment type="catalytic activity">
    <reaction evidence="5">
        <text>L-glutaminyl-[protein] + H2O = L-glutamyl-[protein] + NH4(+)</text>
        <dbReference type="Rhea" id="RHEA:16441"/>
        <dbReference type="Rhea" id="RHEA-COMP:10207"/>
        <dbReference type="Rhea" id="RHEA-COMP:10208"/>
        <dbReference type="ChEBI" id="CHEBI:15377"/>
        <dbReference type="ChEBI" id="CHEBI:28938"/>
        <dbReference type="ChEBI" id="CHEBI:29973"/>
        <dbReference type="ChEBI" id="CHEBI:30011"/>
        <dbReference type="EC" id="3.5.1.44"/>
    </reaction>
</comment>
<dbReference type="EMBL" id="CP002792">
    <property type="protein sequence ID" value="AEH07385.1"/>
    <property type="molecule type" value="Genomic_DNA"/>
</dbReference>
<comment type="similarity">
    <text evidence="5">Belongs to the CheB family.</text>
</comment>
<sequence>MKKIKVLVVDDSAFMRKIISDILNSDDDIEVIGTAKDGLEAVELTQKLNPNVITMDVEMPRMNGIEAVKKIMEIKPTPVLMISALTRKGSMATFEALEAGAIDFIQKPSGTISLDIRKVGDELIKKVKSVSKAYVRQKVSPPKNEKNEKIPENQNQKSKEENQNVGISKQVSAPDIKMPSEKLKNMAIMIGSSTGGPPVVSEIINNLPKNMPPIFVVQHMPKGFTKMFADRMNTGAKLNVKEAQDGELVKPDYVYVAPGDYQMLLRKRGNDVYIVLDGKMPKVHGTKPSVDVTAEYVSKIYGKNTVGVILTGIGRDGAYGLKLIKEKGGKIIAQNKDTCVVFGMPKAVIEMNIADAVLPPSKIPETIVKLIKNIGGVENG</sequence>
<dbReference type="PIRSF" id="PIRSF000876">
    <property type="entry name" value="RR_chemtxs_CheB"/>
    <property type="match status" value="1"/>
</dbReference>
<proteinExistence type="inferred from homology"/>
<dbReference type="Proteomes" id="UP000009296">
    <property type="component" value="Chromosome"/>
</dbReference>
<dbReference type="GeneID" id="10773577"/>
<dbReference type="SUPFAM" id="SSF52738">
    <property type="entry name" value="Methylesterase CheB, C-terminal domain"/>
    <property type="match status" value="1"/>
</dbReference>
<protein>
    <recommendedName>
        <fullName evidence="5">Protein-glutamate methylesterase/protein-glutamine glutaminase</fullName>
        <ecNumber evidence="5">3.1.1.61</ecNumber>
        <ecNumber evidence="5">3.5.1.44</ecNumber>
    </recommendedName>
</protein>
<evidence type="ECO:0000313" key="11">
    <source>
        <dbReference type="EMBL" id="AEH07385.1"/>
    </source>
</evidence>